<dbReference type="Gene3D" id="1.10.357.10">
    <property type="entry name" value="Tetracycline Repressor, domain 2"/>
    <property type="match status" value="1"/>
</dbReference>
<evidence type="ECO:0000256" key="4">
    <source>
        <dbReference type="PROSITE-ProRule" id="PRU00335"/>
    </source>
</evidence>
<keyword evidence="3" id="KW-0804">Transcription</keyword>
<dbReference type="GO" id="GO:0003700">
    <property type="term" value="F:DNA-binding transcription factor activity"/>
    <property type="evidence" value="ECO:0007669"/>
    <property type="project" value="TreeGrafter"/>
</dbReference>
<evidence type="ECO:0000313" key="6">
    <source>
        <dbReference type="EMBL" id="KFC83220.1"/>
    </source>
</evidence>
<evidence type="ECO:0000313" key="7">
    <source>
        <dbReference type="Proteomes" id="UP000028640"/>
    </source>
</evidence>
<evidence type="ECO:0000259" key="5">
    <source>
        <dbReference type="PROSITE" id="PS50977"/>
    </source>
</evidence>
<dbReference type="AlphaFoldDB" id="A0A085GHM5"/>
<comment type="caution">
    <text evidence="6">The sequence shown here is derived from an EMBL/GenBank/DDBJ whole genome shotgun (WGS) entry which is preliminary data.</text>
</comment>
<dbReference type="PROSITE" id="PS50977">
    <property type="entry name" value="HTH_TETR_2"/>
    <property type="match status" value="1"/>
</dbReference>
<dbReference type="Pfam" id="PF00440">
    <property type="entry name" value="TetR_N"/>
    <property type="match status" value="1"/>
</dbReference>
<dbReference type="SUPFAM" id="SSF46689">
    <property type="entry name" value="Homeodomain-like"/>
    <property type="match status" value="1"/>
</dbReference>
<dbReference type="Pfam" id="PF17918">
    <property type="entry name" value="TetR_C_15"/>
    <property type="match status" value="1"/>
</dbReference>
<keyword evidence="2 4" id="KW-0238">DNA-binding</keyword>
<evidence type="ECO:0000256" key="1">
    <source>
        <dbReference type="ARBA" id="ARBA00023015"/>
    </source>
</evidence>
<evidence type="ECO:0000256" key="2">
    <source>
        <dbReference type="ARBA" id="ARBA00023125"/>
    </source>
</evidence>
<feature type="domain" description="HTH tetR-type" evidence="5">
    <location>
        <begin position="31"/>
        <end position="91"/>
    </location>
</feature>
<dbReference type="eggNOG" id="COG1309">
    <property type="taxonomic scope" value="Bacteria"/>
</dbReference>
<protein>
    <submittedName>
        <fullName evidence="6">TetR family transcriptional regulator</fullName>
    </submittedName>
</protein>
<dbReference type="PRINTS" id="PR00455">
    <property type="entry name" value="HTHTETR"/>
</dbReference>
<dbReference type="STRING" id="910964.GEAM_1290"/>
<proteinExistence type="predicted"/>
<dbReference type="InterPro" id="IPR041669">
    <property type="entry name" value="TetR_C_15"/>
</dbReference>
<dbReference type="InterPro" id="IPR050109">
    <property type="entry name" value="HTH-type_TetR-like_transc_reg"/>
</dbReference>
<accession>A0A085GHM5</accession>
<dbReference type="PANTHER" id="PTHR30055:SF234">
    <property type="entry name" value="HTH-TYPE TRANSCRIPTIONAL REGULATOR BETI"/>
    <property type="match status" value="1"/>
</dbReference>
<sequence length="222" mass="23764">MNHPSGLEFAFMNTPPKTLKPRKSPVQARSAATVAALHTATIQVLTQEGLARCNTTRVAERAGISVGSVYQYYPNRDALLATVLAYHLERVATAVEEVCAACQGQPVDVMAARLVKEFLAAKLHDTEESKALYRVAAERDGARVVAIVHRRMSAAVSTMLVSAPDAQFKDPDVTAAIALGALAGPVRALLEGLSSPEFDQHLPEQLTLLLQGYFRRGGGDSA</sequence>
<dbReference type="InterPro" id="IPR009057">
    <property type="entry name" value="Homeodomain-like_sf"/>
</dbReference>
<keyword evidence="7" id="KW-1185">Reference proteome</keyword>
<reference evidence="6 7" key="1">
    <citation type="submission" date="2014-05" db="EMBL/GenBank/DDBJ databases">
        <title>ATOL: Assembling a taxonomically balanced genome-scale reconstruction of the evolutionary history of the Enterobacteriaceae.</title>
        <authorList>
            <person name="Plunkett G.III."/>
            <person name="Neeno-Eckwall E.C."/>
            <person name="Glasner J.D."/>
            <person name="Perna N.T."/>
        </authorList>
    </citation>
    <scope>NUCLEOTIDE SEQUENCE [LARGE SCALE GENOMIC DNA]</scope>
    <source>
        <strain evidence="6 7">ATCC 33852</strain>
    </source>
</reference>
<evidence type="ECO:0000256" key="3">
    <source>
        <dbReference type="ARBA" id="ARBA00023163"/>
    </source>
</evidence>
<dbReference type="InterPro" id="IPR001647">
    <property type="entry name" value="HTH_TetR"/>
</dbReference>
<organism evidence="6 7">
    <name type="scientific">Ewingella americana (strain ATCC 33852 / DSM 4580 / CCUG 14506 / JCM 5911 / LMG 7869 / NCTC 12157 / CDC 1468-78)</name>
    <dbReference type="NCBI Taxonomy" id="910964"/>
    <lineage>
        <taxon>Bacteria</taxon>
        <taxon>Pseudomonadati</taxon>
        <taxon>Pseudomonadota</taxon>
        <taxon>Gammaproteobacteria</taxon>
        <taxon>Enterobacterales</taxon>
        <taxon>Yersiniaceae</taxon>
        <taxon>Ewingella</taxon>
    </lineage>
</organism>
<name>A0A085GHM5_EWIA3</name>
<keyword evidence="1" id="KW-0805">Transcription regulation</keyword>
<dbReference type="GO" id="GO:0000976">
    <property type="term" value="F:transcription cis-regulatory region binding"/>
    <property type="evidence" value="ECO:0007669"/>
    <property type="project" value="TreeGrafter"/>
</dbReference>
<dbReference type="EMBL" id="JMPJ01000038">
    <property type="protein sequence ID" value="KFC83220.1"/>
    <property type="molecule type" value="Genomic_DNA"/>
</dbReference>
<dbReference type="PANTHER" id="PTHR30055">
    <property type="entry name" value="HTH-TYPE TRANSCRIPTIONAL REGULATOR RUTR"/>
    <property type="match status" value="1"/>
</dbReference>
<dbReference type="Proteomes" id="UP000028640">
    <property type="component" value="Unassembled WGS sequence"/>
</dbReference>
<gene>
    <name evidence="6" type="ORF">GEAM_1290</name>
</gene>
<feature type="DNA-binding region" description="H-T-H motif" evidence="4">
    <location>
        <begin position="54"/>
        <end position="73"/>
    </location>
</feature>